<dbReference type="Pfam" id="PF24563">
    <property type="entry name" value="KH_Mug60-KHD4"/>
    <property type="match status" value="1"/>
</dbReference>
<dbReference type="CDD" id="cd22453">
    <property type="entry name" value="KH-I_MUG60_like"/>
    <property type="match status" value="1"/>
</dbReference>
<keyword evidence="2" id="KW-0694">RNA-binding</keyword>
<keyword evidence="1" id="KW-0677">Repeat</keyword>
<dbReference type="InterPro" id="IPR004088">
    <property type="entry name" value="KH_dom_type_1"/>
</dbReference>
<evidence type="ECO:0000256" key="1">
    <source>
        <dbReference type="ARBA" id="ARBA00022737"/>
    </source>
</evidence>
<dbReference type="InterPro" id="IPR004087">
    <property type="entry name" value="KH_dom"/>
</dbReference>
<dbReference type="SMART" id="SM00322">
    <property type="entry name" value="KH"/>
    <property type="match status" value="4"/>
</dbReference>
<dbReference type="SUPFAM" id="SSF54791">
    <property type="entry name" value="Eukaryotic type KH-domain (KH-domain type I)"/>
    <property type="match status" value="4"/>
</dbReference>
<dbReference type="CDD" id="cd02394">
    <property type="entry name" value="KH-I_Vigilin_rpt6"/>
    <property type="match status" value="1"/>
</dbReference>
<keyword evidence="5" id="KW-1185">Reference proteome</keyword>
<evidence type="ECO:0000256" key="2">
    <source>
        <dbReference type="PROSITE-ProRule" id="PRU00117"/>
    </source>
</evidence>
<evidence type="ECO:0000313" key="5">
    <source>
        <dbReference type="Proteomes" id="UP000011958"/>
    </source>
</evidence>
<dbReference type="eggNOG" id="KOG2208">
    <property type="taxonomic scope" value="Eukaryota"/>
</dbReference>
<dbReference type="AlphaFoldDB" id="M7NJQ7"/>
<dbReference type="Proteomes" id="UP000011958">
    <property type="component" value="Unassembled WGS sequence"/>
</dbReference>
<proteinExistence type="predicted"/>
<reference evidence="5" key="1">
    <citation type="journal article" date="2016" name="Nat. Commun.">
        <title>Genome analysis of three Pneumocystis species reveals adaptation mechanisms to life exclusively in mammalian hosts.</title>
        <authorList>
            <person name="Ma L."/>
            <person name="Chen Z."/>
            <person name="Huang D.W."/>
            <person name="Kutty G."/>
            <person name="Ishihara M."/>
            <person name="Wang H."/>
            <person name="Abouelleil A."/>
            <person name="Bishop L."/>
            <person name="Davey E."/>
            <person name="Deng R."/>
            <person name="Deng X."/>
            <person name="Fan L."/>
            <person name="Fantoni G."/>
            <person name="Fitzgerald M."/>
            <person name="Gogineni E."/>
            <person name="Goldberg J.M."/>
            <person name="Handley G."/>
            <person name="Hu X."/>
            <person name="Huber C."/>
            <person name="Jiao X."/>
            <person name="Jones K."/>
            <person name="Levin J.Z."/>
            <person name="Liu Y."/>
            <person name="Macdonald P."/>
            <person name="Melnikov A."/>
            <person name="Raley C."/>
            <person name="Sassi M."/>
            <person name="Sherman B.T."/>
            <person name="Song X."/>
            <person name="Sykes S."/>
            <person name="Tran B."/>
            <person name="Walsh L."/>
            <person name="Xia Y."/>
            <person name="Yang J."/>
            <person name="Young S."/>
            <person name="Zeng Q."/>
            <person name="Zheng X."/>
            <person name="Stephens R."/>
            <person name="Nusbaum C."/>
            <person name="Birren B.W."/>
            <person name="Azadi P."/>
            <person name="Lempicki R.A."/>
            <person name="Cuomo C.A."/>
            <person name="Kovacs J.A."/>
        </authorList>
    </citation>
    <scope>NUCLEOTIDE SEQUENCE [LARGE SCALE GENOMIC DNA]</scope>
    <source>
        <strain evidence="5">B123</strain>
    </source>
</reference>
<dbReference type="HOGENOM" id="CLU_002477_0_0_1"/>
<feature type="domain" description="K Homology" evidence="3">
    <location>
        <begin position="529"/>
        <end position="606"/>
    </location>
</feature>
<dbReference type="EMBL" id="AFWA02000007">
    <property type="protein sequence ID" value="EMR08843.1"/>
    <property type="molecule type" value="Genomic_DNA"/>
</dbReference>
<feature type="domain" description="K Homology" evidence="3">
    <location>
        <begin position="461"/>
        <end position="527"/>
    </location>
</feature>
<dbReference type="InterPro" id="IPR056553">
    <property type="entry name" value="KH_Mug60-KHD4"/>
</dbReference>
<dbReference type="STRING" id="1069680.M7NJQ7"/>
<accession>M7NJQ7</accession>
<evidence type="ECO:0000313" key="4">
    <source>
        <dbReference type="EMBL" id="EMR08843.1"/>
    </source>
</evidence>
<sequence length="811" mass="93484">MTERVRHVPQKIHLAFALPPSFPATPNLEKCYYSFSRHSLNLYPAAGLSPNTNYHNHDPYVLRMAQHCWEASGMVEAVHAVQSLPPLSVLDEEDAAFVQIFLSGESNHVAETREKIFSECLPQRQACIAVSRYLLLSEEGVIDPQLSTRFDEIALDTGTSIYILKSDVSLLTMHTLISSKTETNLGGISITLPIYKKIMLPDDVTLSVLVSGDVASLEYALVKIFVHLDMLMGMQVKKLEINPRFHPLICGRKRSNLKNIMEETFTNIYMPMPFANVLSIRRHLPPLVSDEIYVTGQRENIINAEKRIYAAYQSFTLISKTIVIVASKKDWLLIKKLDDIKNIMDNNVSYIKFPMLGSQNIEIDVFSTHDHLIDNTIDSFISLLSDYYNATYWIFPRSNQQNYELLFTDLEIQKILLEITKKHPVEIIYKHGCFEIAGMKDEIKKVVRSISKIPNVQNRPQQIRFTVEFSSKYHEFIQGKKEGKINAIRKHVGVIVELHTFSNRSFYIDIIAENLEQAMHCLSMLEDEFPTEITFYIPEEYHRRMIGIRGNTIQSVMRQYGVFVKFSNTSALAAPGHHNYPDDNVLVRCPAKNAANLIELKETLMNMANYKDKDSISENIYVPCVYHKMLKNRSNKIIHNVEQSTNCVIRFPNNELHKDYITVIGSEAQVPRAIDMIMKSIIDEYKFCIVSSKALDNIIESKEYKFWVVEYIRKKYCIEVTSFPNNVNTNAYPNVRYHVFRLSFPKSQLSYLDLAINVIFRYFMQHRIPLHLSFKEDAGQVSRLKAYDSFSHFNSMLFPPVSASTGKFWEF</sequence>
<dbReference type="PROSITE" id="PS50084">
    <property type="entry name" value="KH_TYPE_1"/>
    <property type="match status" value="2"/>
</dbReference>
<dbReference type="RefSeq" id="XP_007874649.1">
    <property type="nucleotide sequence ID" value="XM_007876458.1"/>
</dbReference>
<dbReference type="VEuPathDB" id="FungiDB:PNEG_02630"/>
<name>M7NJQ7_PNEMU</name>
<dbReference type="Pfam" id="PF00013">
    <property type="entry name" value="KH_1"/>
    <property type="match status" value="3"/>
</dbReference>
<organism evidence="4 5">
    <name type="scientific">Pneumocystis murina (strain B123)</name>
    <name type="common">Mouse pneumocystis pneumonia agent</name>
    <name type="synonym">Pneumocystis carinii f. sp. muris</name>
    <dbReference type="NCBI Taxonomy" id="1069680"/>
    <lineage>
        <taxon>Eukaryota</taxon>
        <taxon>Fungi</taxon>
        <taxon>Dikarya</taxon>
        <taxon>Ascomycota</taxon>
        <taxon>Taphrinomycotina</taxon>
        <taxon>Pneumocystomycetes</taxon>
        <taxon>Pneumocystaceae</taxon>
        <taxon>Pneumocystis</taxon>
    </lineage>
</organism>
<comment type="caution">
    <text evidence="4">The sequence shown here is derived from an EMBL/GenBank/DDBJ whole genome shotgun (WGS) entry which is preliminary data.</text>
</comment>
<evidence type="ECO:0000259" key="3">
    <source>
        <dbReference type="SMART" id="SM00322"/>
    </source>
</evidence>
<dbReference type="GO" id="GO:0005737">
    <property type="term" value="C:cytoplasm"/>
    <property type="evidence" value="ECO:0007669"/>
    <property type="project" value="TreeGrafter"/>
</dbReference>
<dbReference type="Gene3D" id="3.30.1370.10">
    <property type="entry name" value="K Homology domain, type 1"/>
    <property type="match status" value="3"/>
</dbReference>
<dbReference type="InterPro" id="IPR036612">
    <property type="entry name" value="KH_dom_type_1_sf"/>
</dbReference>
<feature type="domain" description="K Homology" evidence="3">
    <location>
        <begin position="233"/>
        <end position="313"/>
    </location>
</feature>
<dbReference type="GeneID" id="19896321"/>
<dbReference type="OrthoDB" id="271862at2759"/>
<dbReference type="PANTHER" id="PTHR10627">
    <property type="entry name" value="SCP160"/>
    <property type="match status" value="1"/>
</dbReference>
<dbReference type="PANTHER" id="PTHR10627:SF76">
    <property type="entry name" value="KH DOMAIN-CONTAINING PROTEIN YLL032C"/>
    <property type="match status" value="1"/>
</dbReference>
<feature type="domain" description="K Homology" evidence="3">
    <location>
        <begin position="614"/>
        <end position="682"/>
    </location>
</feature>
<dbReference type="GO" id="GO:0003729">
    <property type="term" value="F:mRNA binding"/>
    <property type="evidence" value="ECO:0007669"/>
    <property type="project" value="TreeGrafter"/>
</dbReference>
<dbReference type="OMA" id="ANTRILW"/>
<gene>
    <name evidence="4" type="ORF">PNEG_02630</name>
</gene>
<protein>
    <recommendedName>
        <fullName evidence="3">K Homology domain-containing protein</fullName>
    </recommendedName>
</protein>